<gene>
    <name evidence="1" type="ORF">EV182_002836</name>
</gene>
<proteinExistence type="predicted"/>
<name>A0ACC1HUN8_9FUNG</name>
<evidence type="ECO:0000313" key="2">
    <source>
        <dbReference type="Proteomes" id="UP001145114"/>
    </source>
</evidence>
<protein>
    <submittedName>
        <fullName evidence="1">Uncharacterized protein</fullName>
    </submittedName>
</protein>
<organism evidence="1 2">
    <name type="scientific">Spiromyces aspiralis</name>
    <dbReference type="NCBI Taxonomy" id="68401"/>
    <lineage>
        <taxon>Eukaryota</taxon>
        <taxon>Fungi</taxon>
        <taxon>Fungi incertae sedis</taxon>
        <taxon>Zoopagomycota</taxon>
        <taxon>Kickxellomycotina</taxon>
        <taxon>Kickxellomycetes</taxon>
        <taxon>Kickxellales</taxon>
        <taxon>Kickxellaceae</taxon>
        <taxon>Spiromyces</taxon>
    </lineage>
</organism>
<reference evidence="1" key="1">
    <citation type="submission" date="2022-06" db="EMBL/GenBank/DDBJ databases">
        <title>Phylogenomic reconstructions and comparative analyses of Kickxellomycotina fungi.</title>
        <authorList>
            <person name="Reynolds N.K."/>
            <person name="Stajich J.E."/>
            <person name="Barry K."/>
            <person name="Grigoriev I.V."/>
            <person name="Crous P."/>
            <person name="Smith M.E."/>
        </authorList>
    </citation>
    <scope>NUCLEOTIDE SEQUENCE</scope>
    <source>
        <strain evidence="1">RSA 2271</strain>
    </source>
</reference>
<evidence type="ECO:0000313" key="1">
    <source>
        <dbReference type="EMBL" id="KAJ1679046.1"/>
    </source>
</evidence>
<comment type="caution">
    <text evidence="1">The sequence shown here is derived from an EMBL/GenBank/DDBJ whole genome shotgun (WGS) entry which is preliminary data.</text>
</comment>
<dbReference type="EMBL" id="JAMZIH010000644">
    <property type="protein sequence ID" value="KAJ1679046.1"/>
    <property type="molecule type" value="Genomic_DNA"/>
</dbReference>
<sequence length="825" mass="91246">TKVGRLSLVDLAGSEKVGKTGASGQTLEEAKTINKSLSALGMVINALTDGKSTHIPYRDSKLTRILQESLGGNSRTTLIINCSPSSFNCEETVSTLRFGTRAKSIKNKAKVNQELSPDELKKLLKKSNQRVLKYQAYVSALEGEVKAWRAGESVDPENYVTWEKIAGKEDGDRPPALAATAAAAASAHQQQQARGSSSGTVTPAGMAGSSRAPSRARASVSNGSADFRPPTPSLSRVGSPTSQLGLASDSILAELGTRPATPATVMSEDEREGFLRRENELADQLSEKERELAELAKLSASLKQQLALLRKDHEEYAKRNDALASEVSRLRLDYDKARFDCKEAGITIDSLTESNQEARKELERVKAELEALKAAGGPDGADRKDRERLKVERMAAMLHEMEGARGISQQESGMVELLRALVESGGDEGKQVEAVAELRRKVGEQEVAVQQQRQVIRELEAANAALAQKRDEAEAQYTKLLEEYEDQLEKSIAAEEEHSRRESDTIASFKQTLEKQYTSKLSEQAAELSALREEHRRRADEAAALAAEVARLKQEKQGAEARAEKLQDDLSGALAKAPGDGSLKDTLADGQTAAEYIAIKEREMQQMRRDMAQRILEYDTMRKSLMRDVQNRCEKIIELEIALDEAREQVTQLTLRLNNPAQPQRMALLEKNIAQLTMMQKELVVQNTDLKKQVSLCERKLAARSERINHLESRLETANKDREALRKKYEELVKERNLEASMLARYPGYNNPYPHAPRVAKPLRGGGMASAAAASYIQSHLGHAEGLHQQQPQQQYIGETIVMSPKAERAPPANKRMSWLNWKPN</sequence>
<keyword evidence="2" id="KW-1185">Reference proteome</keyword>
<feature type="non-terminal residue" evidence="1">
    <location>
        <position position="1"/>
    </location>
</feature>
<dbReference type="Proteomes" id="UP001145114">
    <property type="component" value="Unassembled WGS sequence"/>
</dbReference>
<accession>A0ACC1HUN8</accession>